<dbReference type="InterPro" id="IPR045857">
    <property type="entry name" value="O16G_dom_2"/>
</dbReference>
<dbReference type="PANTHER" id="PTHR10357:SF179">
    <property type="entry name" value="NEUTRAL AND BASIC AMINO ACID TRANSPORT PROTEIN RBAT"/>
    <property type="match status" value="1"/>
</dbReference>
<feature type="domain" description="Glycosyl hydrolase family 13 catalytic" evidence="3">
    <location>
        <begin position="39"/>
        <end position="427"/>
    </location>
</feature>
<dbReference type="SMART" id="SM00642">
    <property type="entry name" value="Aamy"/>
    <property type="match status" value="1"/>
</dbReference>
<dbReference type="SUPFAM" id="SSF51011">
    <property type="entry name" value="Glycosyl hydrolase domain"/>
    <property type="match status" value="1"/>
</dbReference>
<protein>
    <submittedName>
        <fullName evidence="5">Maltase 1-like</fullName>
    </submittedName>
</protein>
<evidence type="ECO:0000259" key="3">
    <source>
        <dbReference type="SMART" id="SM00642"/>
    </source>
</evidence>
<keyword evidence="1" id="KW-0325">Glycoprotein</keyword>
<keyword evidence="2" id="KW-0732">Signal</keyword>
<dbReference type="Gene3D" id="2.60.40.1180">
    <property type="entry name" value="Golgi alpha-mannosidase II"/>
    <property type="match status" value="1"/>
</dbReference>
<dbReference type="InterPro" id="IPR017853">
    <property type="entry name" value="GH"/>
</dbReference>
<proteinExistence type="predicted"/>
<sequence>MLLFLFLMSFSGLGVNAEGNTTVGVSSNLTWWQKGVFYQIYPRSFQDSNGDGVGDLKGITTRIGYLKDLGIDCVWLSPICRSPMKDFGYDCSDAEDVDPIFGNLEDFKELLAEVHTQGLKLIVDFVPGYTSDQHIWFQKSIRREGKYTNYYVWDDGKILDNGTRVPPNNWLSIFGGPAWEWNEVRQQYYYHVFIKEAPEMNHRDENVEWELKSILRYWLDLGVDGFRADAIPNILTVSNHSWDEPLSGKDVPPDQDDYLDHIYTQHQLEIAPILKGWYDLLHEYTLQDGRLRYMVLETYAPHSIRNSLYAQGQGNPFNFDLLQMSRPPTTREVYKTIMEEYINLLPGKWPNFVLGNHDNTRVSARNGYQYVDAYNMLLLTLKGTPTTYYGEELGMLQADISWNETKDPWGLNYGPDRYKQVSRDPERTPMQWTDGPNAGFTNGPSTWLPLGKNYTSLNVKVESETPGQTSLKLYKELLVLRKNPAFTEGSFKTALVTDDVLSYLRQLRNETFLVVLNFGKEATVDLSSFGGLSGTALALTPKITSWKKDDIVSLTSLTLGAGDGVVLRVKAPSDSELIG</sequence>
<dbReference type="OrthoDB" id="1740265at2759"/>
<accession>A0A9W2Z0R2</accession>
<dbReference type="RefSeq" id="XP_055868628.1">
    <property type="nucleotide sequence ID" value="XM_056012653.1"/>
</dbReference>
<dbReference type="Pfam" id="PF00128">
    <property type="entry name" value="Alpha-amylase"/>
    <property type="match status" value="1"/>
</dbReference>
<reference evidence="5" key="1">
    <citation type="submission" date="2025-08" db="UniProtKB">
        <authorList>
            <consortium name="RefSeq"/>
        </authorList>
    </citation>
    <scope>IDENTIFICATION</scope>
</reference>
<dbReference type="PANTHER" id="PTHR10357">
    <property type="entry name" value="ALPHA-AMYLASE FAMILY MEMBER"/>
    <property type="match status" value="1"/>
</dbReference>
<evidence type="ECO:0000256" key="1">
    <source>
        <dbReference type="ARBA" id="ARBA00023180"/>
    </source>
</evidence>
<name>A0A9W2Z0R2_BIOGL</name>
<dbReference type="InterPro" id="IPR013780">
    <property type="entry name" value="Glyco_hydro_b"/>
</dbReference>
<dbReference type="Gene3D" id="3.90.400.10">
    <property type="entry name" value="Oligo-1,6-glucosidase, Domain 2"/>
    <property type="match status" value="1"/>
</dbReference>
<feature type="signal peptide" evidence="2">
    <location>
        <begin position="1"/>
        <end position="17"/>
    </location>
</feature>
<dbReference type="OMA" id="PNGEKWA"/>
<dbReference type="FunFam" id="3.90.400.10:FF:000001">
    <property type="entry name" value="Maltase A3, isoform A"/>
    <property type="match status" value="1"/>
</dbReference>
<dbReference type="Proteomes" id="UP001165740">
    <property type="component" value="Chromosome 15"/>
</dbReference>
<evidence type="ECO:0000313" key="5">
    <source>
        <dbReference type="RefSeq" id="XP_055868628.1"/>
    </source>
</evidence>
<dbReference type="GO" id="GO:0005975">
    <property type="term" value="P:carbohydrate metabolic process"/>
    <property type="evidence" value="ECO:0007669"/>
    <property type="project" value="InterPro"/>
</dbReference>
<keyword evidence="4" id="KW-1185">Reference proteome</keyword>
<dbReference type="Gene3D" id="3.20.20.80">
    <property type="entry name" value="Glycosidases"/>
    <property type="match status" value="1"/>
</dbReference>
<dbReference type="GeneID" id="106050906"/>
<organism evidence="4 5">
    <name type="scientific">Biomphalaria glabrata</name>
    <name type="common">Bloodfluke planorb</name>
    <name type="synonym">Freshwater snail</name>
    <dbReference type="NCBI Taxonomy" id="6526"/>
    <lineage>
        <taxon>Eukaryota</taxon>
        <taxon>Metazoa</taxon>
        <taxon>Spiralia</taxon>
        <taxon>Lophotrochozoa</taxon>
        <taxon>Mollusca</taxon>
        <taxon>Gastropoda</taxon>
        <taxon>Heterobranchia</taxon>
        <taxon>Euthyneura</taxon>
        <taxon>Panpulmonata</taxon>
        <taxon>Hygrophila</taxon>
        <taxon>Lymnaeoidea</taxon>
        <taxon>Planorbidae</taxon>
        <taxon>Biomphalaria</taxon>
    </lineage>
</organism>
<evidence type="ECO:0000313" key="4">
    <source>
        <dbReference type="Proteomes" id="UP001165740"/>
    </source>
</evidence>
<dbReference type="AlphaFoldDB" id="A0A9W2Z0R2"/>
<evidence type="ECO:0000256" key="2">
    <source>
        <dbReference type="SAM" id="SignalP"/>
    </source>
</evidence>
<gene>
    <name evidence="5" type="primary">LOC106050906</name>
</gene>
<dbReference type="SUPFAM" id="SSF51445">
    <property type="entry name" value="(Trans)glycosidases"/>
    <property type="match status" value="1"/>
</dbReference>
<dbReference type="InterPro" id="IPR006047">
    <property type="entry name" value="GH13_cat_dom"/>
</dbReference>
<feature type="chain" id="PRO_5040775540" evidence="2">
    <location>
        <begin position="18"/>
        <end position="579"/>
    </location>
</feature>